<accession>A0A078A8U1</accession>
<dbReference type="InParanoid" id="A0A078A8U1"/>
<evidence type="ECO:0000313" key="3">
    <source>
        <dbReference type="Proteomes" id="UP000039865"/>
    </source>
</evidence>
<feature type="compositionally biased region" description="Polar residues" evidence="1">
    <location>
        <begin position="93"/>
        <end position="104"/>
    </location>
</feature>
<dbReference type="Proteomes" id="UP000039865">
    <property type="component" value="Unassembled WGS sequence"/>
</dbReference>
<reference evidence="2 3" key="1">
    <citation type="submission" date="2014-06" db="EMBL/GenBank/DDBJ databases">
        <authorList>
            <person name="Swart Estienne"/>
        </authorList>
    </citation>
    <scope>NUCLEOTIDE SEQUENCE [LARGE SCALE GENOMIC DNA]</scope>
    <source>
        <strain evidence="2 3">130c</strain>
    </source>
</reference>
<evidence type="ECO:0000313" key="2">
    <source>
        <dbReference type="EMBL" id="CDW77218.1"/>
    </source>
</evidence>
<feature type="region of interest" description="Disordered" evidence="1">
    <location>
        <begin position="35"/>
        <end position="124"/>
    </location>
</feature>
<proteinExistence type="predicted"/>
<feature type="compositionally biased region" description="Polar residues" evidence="1">
    <location>
        <begin position="114"/>
        <end position="124"/>
    </location>
</feature>
<dbReference type="AlphaFoldDB" id="A0A078A8U1"/>
<sequence>MRQQLQDSMDTSEEFLQQTNNEIQWKSLVKPSANNQTVQQFTSESHGSQTTILRNNHQSLLDETNSYKGRSFDDSITTEEQRKRSKKQQSSKISPNHNKRTQSLGVVYEEDSRNYYSTHQNLKE</sequence>
<name>A0A078A8U1_STYLE</name>
<organism evidence="2 3">
    <name type="scientific">Stylonychia lemnae</name>
    <name type="common">Ciliate</name>
    <dbReference type="NCBI Taxonomy" id="5949"/>
    <lineage>
        <taxon>Eukaryota</taxon>
        <taxon>Sar</taxon>
        <taxon>Alveolata</taxon>
        <taxon>Ciliophora</taxon>
        <taxon>Intramacronucleata</taxon>
        <taxon>Spirotrichea</taxon>
        <taxon>Stichotrichia</taxon>
        <taxon>Sporadotrichida</taxon>
        <taxon>Oxytrichidae</taxon>
        <taxon>Stylonychinae</taxon>
        <taxon>Stylonychia</taxon>
    </lineage>
</organism>
<evidence type="ECO:0000256" key="1">
    <source>
        <dbReference type="SAM" id="MobiDB-lite"/>
    </source>
</evidence>
<keyword evidence="3" id="KW-1185">Reference proteome</keyword>
<gene>
    <name evidence="2" type="primary">Contig6079.g6506</name>
    <name evidence="2" type="ORF">STYLEM_6176</name>
</gene>
<feature type="compositionally biased region" description="Polar residues" evidence="1">
    <location>
        <begin position="35"/>
        <end position="68"/>
    </location>
</feature>
<protein>
    <submittedName>
        <fullName evidence="2">Uncharacterized protein</fullName>
    </submittedName>
</protein>
<dbReference type="EMBL" id="CCKQ01005938">
    <property type="protein sequence ID" value="CDW77218.1"/>
    <property type="molecule type" value="Genomic_DNA"/>
</dbReference>